<feature type="non-terminal residue" evidence="2">
    <location>
        <position position="1"/>
    </location>
</feature>
<accession>A0ABT3LC03</accession>
<sequence>EYYIYDPERWDLAGWLRGEGGLEMIEEMEGWVSPRLQIRFECPPTGLELYYPDGRRFLTSVELHQQAEAAQQRVREVEEELAAEKVRSQRLAEQLKRLGIDPD</sequence>
<keyword evidence="2" id="KW-0540">Nuclease</keyword>
<organism evidence="2 3">
    <name type="scientific">Spirulina subsalsa FACHB-351</name>
    <dbReference type="NCBI Taxonomy" id="234711"/>
    <lineage>
        <taxon>Bacteria</taxon>
        <taxon>Bacillati</taxon>
        <taxon>Cyanobacteriota</taxon>
        <taxon>Cyanophyceae</taxon>
        <taxon>Spirulinales</taxon>
        <taxon>Spirulinaceae</taxon>
        <taxon>Spirulina</taxon>
    </lineage>
</organism>
<comment type="caution">
    <text evidence="2">The sequence shown here is derived from an EMBL/GenBank/DDBJ whole genome shotgun (WGS) entry which is preliminary data.</text>
</comment>
<protein>
    <submittedName>
        <fullName evidence="2">Uma2 family endonuclease</fullName>
    </submittedName>
</protein>
<gene>
    <name evidence="2" type="ORF">K4A83_22720</name>
</gene>
<dbReference type="Proteomes" id="UP001526426">
    <property type="component" value="Unassembled WGS sequence"/>
</dbReference>
<evidence type="ECO:0000256" key="1">
    <source>
        <dbReference type="SAM" id="Coils"/>
    </source>
</evidence>
<keyword evidence="1" id="KW-0175">Coiled coil</keyword>
<keyword evidence="3" id="KW-1185">Reference proteome</keyword>
<keyword evidence="2" id="KW-0378">Hydrolase</keyword>
<evidence type="ECO:0000313" key="3">
    <source>
        <dbReference type="Proteomes" id="UP001526426"/>
    </source>
</evidence>
<keyword evidence="2" id="KW-0255">Endonuclease</keyword>
<dbReference type="PANTHER" id="PTHR33352:SF2">
    <property type="entry name" value="SLL0995 PROTEIN"/>
    <property type="match status" value="1"/>
</dbReference>
<dbReference type="EMBL" id="JAIHOM010000251">
    <property type="protein sequence ID" value="MCW6039038.1"/>
    <property type="molecule type" value="Genomic_DNA"/>
</dbReference>
<reference evidence="2 3" key="1">
    <citation type="submission" date="2021-08" db="EMBL/GenBank/DDBJ databases">
        <title>Draft genome sequence of Spirulina subsalsa with high tolerance to salinity and hype-accumulation of phycocyanin.</title>
        <authorList>
            <person name="Pei H."/>
            <person name="Jiang L."/>
        </authorList>
    </citation>
    <scope>NUCLEOTIDE SEQUENCE [LARGE SCALE GENOMIC DNA]</scope>
    <source>
        <strain evidence="2 3">FACHB-351</strain>
    </source>
</reference>
<name>A0ABT3LC03_9CYAN</name>
<proteinExistence type="predicted"/>
<feature type="coiled-coil region" evidence="1">
    <location>
        <begin position="60"/>
        <end position="98"/>
    </location>
</feature>
<dbReference type="GO" id="GO:0004519">
    <property type="term" value="F:endonuclease activity"/>
    <property type="evidence" value="ECO:0007669"/>
    <property type="project" value="UniProtKB-KW"/>
</dbReference>
<evidence type="ECO:0000313" key="2">
    <source>
        <dbReference type="EMBL" id="MCW6039038.1"/>
    </source>
</evidence>
<dbReference type="PANTHER" id="PTHR33352">
    <property type="entry name" value="SLR1095 PROTEIN"/>
    <property type="match status" value="1"/>
</dbReference>